<protein>
    <submittedName>
        <fullName evidence="6">Insulinase family protein</fullName>
    </submittedName>
</protein>
<keyword evidence="7" id="KW-1185">Reference proteome</keyword>
<name>A0A4T3F313_9SPHN</name>
<feature type="domain" description="Peptidase M16 N-terminal" evidence="4">
    <location>
        <begin position="83"/>
        <end position="196"/>
    </location>
</feature>
<dbReference type="PANTHER" id="PTHR11851">
    <property type="entry name" value="METALLOPROTEASE"/>
    <property type="match status" value="1"/>
</dbReference>
<dbReference type="OrthoDB" id="9811314at2"/>
<evidence type="ECO:0000256" key="2">
    <source>
        <dbReference type="ARBA" id="ARBA00023049"/>
    </source>
</evidence>
<keyword evidence="2" id="KW-0645">Protease</keyword>
<reference evidence="6 7" key="1">
    <citation type="submission" date="2019-04" db="EMBL/GenBank/DDBJ databases">
        <title>Altererythrobacter aquimixticola sp. nov., isolated from sediment of junction between the ocean and a freshwater spring.</title>
        <authorList>
            <person name="Yoon J.-H."/>
        </authorList>
    </citation>
    <scope>NUCLEOTIDE SEQUENCE [LARGE SCALE GENOMIC DNA]</scope>
    <source>
        <strain evidence="6 7">SSKS-13</strain>
    </source>
</reference>
<dbReference type="GO" id="GO:0046872">
    <property type="term" value="F:metal ion binding"/>
    <property type="evidence" value="ECO:0007669"/>
    <property type="project" value="InterPro"/>
</dbReference>
<feature type="domain" description="Peptidase M16 C-terminal" evidence="5">
    <location>
        <begin position="234"/>
        <end position="420"/>
    </location>
</feature>
<comment type="caution">
    <text evidence="6">The sequence shown here is derived from an EMBL/GenBank/DDBJ whole genome shotgun (WGS) entry which is preliminary data.</text>
</comment>
<dbReference type="SUPFAM" id="SSF63411">
    <property type="entry name" value="LuxS/MPP-like metallohydrolase"/>
    <property type="match status" value="3"/>
</dbReference>
<keyword evidence="2" id="KW-0378">Hydrolase</keyword>
<evidence type="ECO:0000259" key="5">
    <source>
        <dbReference type="Pfam" id="PF05193"/>
    </source>
</evidence>
<gene>
    <name evidence="6" type="ORF">E5222_09585</name>
</gene>
<dbReference type="InterPro" id="IPR050361">
    <property type="entry name" value="MPP/UQCRC_Complex"/>
</dbReference>
<dbReference type="PANTHER" id="PTHR11851:SF49">
    <property type="entry name" value="MITOCHONDRIAL-PROCESSING PEPTIDASE SUBUNIT ALPHA"/>
    <property type="match status" value="1"/>
</dbReference>
<dbReference type="Pfam" id="PF00675">
    <property type="entry name" value="Peptidase_M16"/>
    <property type="match status" value="1"/>
</dbReference>
<dbReference type="Proteomes" id="UP000309389">
    <property type="component" value="Unassembled WGS sequence"/>
</dbReference>
<dbReference type="AlphaFoldDB" id="A0A4T3F313"/>
<evidence type="ECO:0000313" key="7">
    <source>
        <dbReference type="Proteomes" id="UP000309389"/>
    </source>
</evidence>
<keyword evidence="2" id="KW-0482">Metalloprotease</keyword>
<dbReference type="RefSeq" id="WP_136693530.1">
    <property type="nucleotide sequence ID" value="NZ_SSHH01000002.1"/>
</dbReference>
<accession>A0A4T3F313</accession>
<evidence type="ECO:0000313" key="6">
    <source>
        <dbReference type="EMBL" id="TIX50510.1"/>
    </source>
</evidence>
<evidence type="ECO:0000256" key="3">
    <source>
        <dbReference type="SAM" id="SignalP"/>
    </source>
</evidence>
<organism evidence="6 7">
    <name type="scientific">Alteraurantiacibacter aquimixticola</name>
    <dbReference type="NCBI Taxonomy" id="2489173"/>
    <lineage>
        <taxon>Bacteria</taxon>
        <taxon>Pseudomonadati</taxon>
        <taxon>Pseudomonadota</taxon>
        <taxon>Alphaproteobacteria</taxon>
        <taxon>Sphingomonadales</taxon>
        <taxon>Erythrobacteraceae</taxon>
        <taxon>Alteraurantiacibacter</taxon>
    </lineage>
</organism>
<proteinExistence type="inferred from homology"/>
<dbReference type="Gene3D" id="3.30.830.10">
    <property type="entry name" value="Metalloenzyme, LuxS/M16 peptidase-like"/>
    <property type="match status" value="3"/>
</dbReference>
<feature type="chain" id="PRO_5020638234" evidence="3">
    <location>
        <begin position="25"/>
        <end position="973"/>
    </location>
</feature>
<feature type="signal peptide" evidence="3">
    <location>
        <begin position="1"/>
        <end position="24"/>
    </location>
</feature>
<feature type="domain" description="Peptidase M16 C-terminal" evidence="5">
    <location>
        <begin position="720"/>
        <end position="898"/>
    </location>
</feature>
<dbReference type="InterPro" id="IPR011249">
    <property type="entry name" value="Metalloenz_LuxS/M16"/>
</dbReference>
<sequence>MNIVSRALRFLLPATLLLPVPALAQEFCTVGIAGENDVPQYARPDDPWIYRGTDIPVDDQWLFGELPNGLRYAVRQNGVPPCQVSIRVRIDAGSLHEEDDELGYAHLIEHLLFRESRDFGPGEAIPHFQRMGAALGFDTNALTSATQTVYQLNLPNASRQRLEDSVRLFSGMIREPALSDENLAADVPVVLAERRERLSPAMRIAIATRELFYDGQRLANRAPMGTVEALQAATSGDVRAFHTRWYRPENTVVVMAGDAAPQVLAALVERHFGDWQVPGEVTPEPDFGDPVVPPGLDPANPVGETAVLVEPGQPRSVTYAVLRPWEQVVDNLEYNRGLLIDAVAQAIVNRRLEEQARAGGHYLYAVVEQEDVSRSADATFVSFAPLTEDWESAMTEVRAVIANALVQPPSEAEIEQAVAQFDVVFQDMVGQERIQAGSVLADNMVNAVDIREAVAAPETFLSVFRGMRDRFTPEAILEHTQRLFEGQVIRGLLLTPELGEATADELHAALAAPVDGTAIERDDGEAADFADLPPIGEAAAPVTREPLGPGIVQSTEKLTFANGVNALIRDSENEPGRVTVRVRFGAGWRGFADDEAVYALLGERALVGSGLGPLGQNEIDRLVAGRKIGFDFGIGEGVFQFEAMTRAEDLADQLYLFAAKLAMPRWDVAPVERAKASALLTYDSLGGDPMSVLNRDLQFLLRDRDPRFATPTPEQLRAATASKFREVWARQLAQGPVEVSVFGDIDPEATIDALSRTFGALPERQPLPAEVAARTLQFPAANAQPIVLRHDGDADQAAAIIAWPTGGGSAGLPQSRKLELLASLFGNRLLDAMREREGATYTPFSTSNWPVDVEDGGYMLALVQVRPEDVDTFFALSQQIAEDLATTGPTQDELARVVEPVQQNIFRAQTGHTFWLNRVAGGSFDPLRVANLPSLAVDYLATSGLEIQALAQRYLLGHGGLKVVVLPQDAPPR</sequence>
<dbReference type="EMBL" id="SSHH01000002">
    <property type="protein sequence ID" value="TIX50510.1"/>
    <property type="molecule type" value="Genomic_DNA"/>
</dbReference>
<dbReference type="InterPro" id="IPR011765">
    <property type="entry name" value="Pept_M16_N"/>
</dbReference>
<evidence type="ECO:0000259" key="4">
    <source>
        <dbReference type="Pfam" id="PF00675"/>
    </source>
</evidence>
<dbReference type="InterPro" id="IPR007863">
    <property type="entry name" value="Peptidase_M16_C"/>
</dbReference>
<dbReference type="Pfam" id="PF05193">
    <property type="entry name" value="Peptidase_M16_C"/>
    <property type="match status" value="2"/>
</dbReference>
<dbReference type="GO" id="GO:0008237">
    <property type="term" value="F:metallopeptidase activity"/>
    <property type="evidence" value="ECO:0007669"/>
    <property type="project" value="UniProtKB-KW"/>
</dbReference>
<keyword evidence="3" id="KW-0732">Signal</keyword>
<evidence type="ECO:0000256" key="1">
    <source>
        <dbReference type="ARBA" id="ARBA00007261"/>
    </source>
</evidence>
<comment type="similarity">
    <text evidence="1">Belongs to the peptidase M16 family.</text>
</comment>